<evidence type="ECO:0000256" key="1">
    <source>
        <dbReference type="ARBA" id="ARBA00022450"/>
    </source>
</evidence>
<dbReference type="InterPro" id="IPR045851">
    <property type="entry name" value="AMP-bd_C_sf"/>
</dbReference>
<dbReference type="Pfam" id="PF00550">
    <property type="entry name" value="PP-binding"/>
    <property type="match status" value="1"/>
</dbReference>
<feature type="region of interest" description="Disordered" evidence="3">
    <location>
        <begin position="346"/>
        <end position="378"/>
    </location>
</feature>
<dbReference type="FunFam" id="2.30.38.10:FF:000001">
    <property type="entry name" value="Non-ribosomal peptide synthetase PvdI"/>
    <property type="match status" value="1"/>
</dbReference>
<dbReference type="InterPro" id="IPR042099">
    <property type="entry name" value="ANL_N_sf"/>
</dbReference>
<feature type="domain" description="Carrier" evidence="4">
    <location>
        <begin position="267"/>
        <end position="342"/>
    </location>
</feature>
<dbReference type="Gene3D" id="1.10.1200.10">
    <property type="entry name" value="ACP-like"/>
    <property type="match status" value="1"/>
</dbReference>
<keyword evidence="2" id="KW-0597">Phosphoprotein</keyword>
<reference evidence="5" key="1">
    <citation type="submission" date="2021-02" db="EMBL/GenBank/DDBJ databases">
        <authorList>
            <person name="Pothier F. J."/>
        </authorList>
    </citation>
    <scope>NUCLEOTIDE SEQUENCE</scope>
    <source>
        <strain evidence="5">CFBP 1159</strain>
    </source>
</reference>
<dbReference type="Proteomes" id="UP000835243">
    <property type="component" value="Chromosome"/>
</dbReference>
<proteinExistence type="predicted"/>
<dbReference type="EMBL" id="HG992341">
    <property type="protein sequence ID" value="CAE6772832.1"/>
    <property type="molecule type" value="Genomic_DNA"/>
</dbReference>
<dbReference type="AlphaFoldDB" id="A0A8D6Y8F0"/>
<keyword evidence="1" id="KW-0596">Phosphopantetheine</keyword>
<feature type="compositionally biased region" description="Basic residues" evidence="3">
    <location>
        <begin position="356"/>
        <end position="368"/>
    </location>
</feature>
<protein>
    <submittedName>
        <fullName evidence="5">Linear gramicidin synthase subunit B</fullName>
    </submittedName>
</protein>
<dbReference type="SUPFAM" id="SSF56801">
    <property type="entry name" value="Acetyl-CoA synthetase-like"/>
    <property type="match status" value="1"/>
</dbReference>
<evidence type="ECO:0000256" key="2">
    <source>
        <dbReference type="ARBA" id="ARBA00022553"/>
    </source>
</evidence>
<dbReference type="GO" id="GO:0044550">
    <property type="term" value="P:secondary metabolite biosynthetic process"/>
    <property type="evidence" value="ECO:0007669"/>
    <property type="project" value="TreeGrafter"/>
</dbReference>
<dbReference type="Gene3D" id="3.30.300.30">
    <property type="match status" value="1"/>
</dbReference>
<dbReference type="Pfam" id="PF00501">
    <property type="entry name" value="AMP-binding"/>
    <property type="match status" value="1"/>
</dbReference>
<dbReference type="InterPro" id="IPR009081">
    <property type="entry name" value="PP-bd_ACP"/>
</dbReference>
<gene>
    <name evidence="5" type="primary">lgrB</name>
    <name evidence="5" type="ORF">CFBP1159_22060</name>
</gene>
<evidence type="ECO:0000256" key="3">
    <source>
        <dbReference type="SAM" id="MobiDB-lite"/>
    </source>
</evidence>
<dbReference type="InterPro" id="IPR025110">
    <property type="entry name" value="AMP-bd_C"/>
</dbReference>
<dbReference type="Pfam" id="PF13193">
    <property type="entry name" value="AMP-binding_C"/>
    <property type="match status" value="1"/>
</dbReference>
<dbReference type="FunFam" id="3.30.300.30:FF:000010">
    <property type="entry name" value="Enterobactin synthetase component F"/>
    <property type="match status" value="1"/>
</dbReference>
<dbReference type="GO" id="GO:0005829">
    <property type="term" value="C:cytosol"/>
    <property type="evidence" value="ECO:0007669"/>
    <property type="project" value="TreeGrafter"/>
</dbReference>
<dbReference type="InterPro" id="IPR036736">
    <property type="entry name" value="ACP-like_sf"/>
</dbReference>
<dbReference type="EMBL" id="HG992341">
    <property type="protein sequence ID" value="CAE6772848.1"/>
    <property type="molecule type" value="Genomic_DNA"/>
</dbReference>
<feature type="compositionally biased region" description="Low complexity" evidence="3">
    <location>
        <begin position="369"/>
        <end position="378"/>
    </location>
</feature>
<dbReference type="InterPro" id="IPR020806">
    <property type="entry name" value="PKS_PP-bd"/>
</dbReference>
<dbReference type="InterPro" id="IPR000873">
    <property type="entry name" value="AMP-dep_synth/lig_dom"/>
</dbReference>
<dbReference type="GO" id="GO:0072330">
    <property type="term" value="P:monocarboxylic acid biosynthetic process"/>
    <property type="evidence" value="ECO:0007669"/>
    <property type="project" value="UniProtKB-ARBA"/>
</dbReference>
<organism evidence="5">
    <name type="scientific">Xanthomonas arboricola pv. corylina</name>
    <dbReference type="NCBI Taxonomy" id="487821"/>
    <lineage>
        <taxon>Bacteria</taxon>
        <taxon>Pseudomonadati</taxon>
        <taxon>Pseudomonadota</taxon>
        <taxon>Gammaproteobacteria</taxon>
        <taxon>Lysobacterales</taxon>
        <taxon>Lysobacteraceae</taxon>
        <taxon>Xanthomonas</taxon>
    </lineage>
</organism>
<evidence type="ECO:0000313" key="5">
    <source>
        <dbReference type="EMBL" id="CAE6772832.1"/>
    </source>
</evidence>
<name>A0A8D6Y8F0_9XANT</name>
<dbReference type="SMART" id="SM00823">
    <property type="entry name" value="PKS_PP"/>
    <property type="match status" value="1"/>
</dbReference>
<dbReference type="PROSITE" id="PS50075">
    <property type="entry name" value="CARRIER"/>
    <property type="match status" value="1"/>
</dbReference>
<dbReference type="SUPFAM" id="SSF47336">
    <property type="entry name" value="ACP-like"/>
    <property type="match status" value="1"/>
</dbReference>
<dbReference type="Gene3D" id="3.40.50.12780">
    <property type="entry name" value="N-terminal domain of ligase-like"/>
    <property type="match status" value="1"/>
</dbReference>
<sequence length="378" mass="40613">MGDAGFEQGLAQTCARLVVIGGEKASADSVARWHHACARHPCQLLNTYGPTEATVYATATLLEPACMASSEPSIGRPIANTQVHVLDAWQQVQPLGVVGEIHIGGQGVARGYLNQPALTAERFIADPFNTDPQARLYRTGDLGRWRADGTLEYVGRNDFQVKIRGFRIELGEIESRLRACAGVREAVVLAREDRPGDPRLVAYVQADTGAMPAAAALREALSVALPDYMVPGAYVTVDAWPVNASGKLDRRALPAPDAAAVANRFVAPHSEIEIVLAALWAEVLAIPQVGVHDNFFELGGNSLLIVRLHQRVLQHYPRNCTLMDMFTYPTVASLARHLAAGEEDMAGEADGAARGAARRAHAHSRSRASRPAPSGIEN</sequence>
<dbReference type="PANTHER" id="PTHR45527:SF1">
    <property type="entry name" value="FATTY ACID SYNTHASE"/>
    <property type="match status" value="1"/>
</dbReference>
<dbReference type="GO" id="GO:0031177">
    <property type="term" value="F:phosphopantetheine binding"/>
    <property type="evidence" value="ECO:0007669"/>
    <property type="project" value="InterPro"/>
</dbReference>
<accession>A0A8D6Y8F0</accession>
<evidence type="ECO:0000259" key="4">
    <source>
        <dbReference type="PROSITE" id="PS50075"/>
    </source>
</evidence>
<dbReference type="FunFam" id="1.10.1200.10:FF:000016">
    <property type="entry name" value="Non-ribosomal peptide synthase"/>
    <property type="match status" value="1"/>
</dbReference>
<dbReference type="GO" id="GO:0043041">
    <property type="term" value="P:amino acid activation for nonribosomal peptide biosynthetic process"/>
    <property type="evidence" value="ECO:0007669"/>
    <property type="project" value="TreeGrafter"/>
</dbReference>
<dbReference type="PANTHER" id="PTHR45527">
    <property type="entry name" value="NONRIBOSOMAL PEPTIDE SYNTHETASE"/>
    <property type="match status" value="1"/>
</dbReference>